<proteinExistence type="predicted"/>
<feature type="region of interest" description="Disordered" evidence="1">
    <location>
        <begin position="214"/>
        <end position="267"/>
    </location>
</feature>
<keyword evidence="4" id="KW-1185">Reference proteome</keyword>
<evidence type="ECO:0000259" key="2">
    <source>
        <dbReference type="Pfam" id="PF15249"/>
    </source>
</evidence>
<evidence type="ECO:0000256" key="1">
    <source>
        <dbReference type="SAM" id="MobiDB-lite"/>
    </source>
</evidence>
<feature type="region of interest" description="Disordered" evidence="1">
    <location>
        <begin position="407"/>
        <end position="451"/>
    </location>
</feature>
<dbReference type="AlphaFoldDB" id="A0AAN6GVQ4"/>
<reference evidence="3" key="1">
    <citation type="journal article" date="2023" name="PhytoFront">
        <title>Draft Genome Resources of Seven Strains of Tilletia horrida, Causal Agent of Kernel Smut of Rice.</title>
        <authorList>
            <person name="Khanal S."/>
            <person name="Antony Babu S."/>
            <person name="Zhou X.G."/>
        </authorList>
    </citation>
    <scope>NUCLEOTIDE SEQUENCE</scope>
    <source>
        <strain evidence="3">TX6</strain>
    </source>
</reference>
<feature type="compositionally biased region" description="Pro residues" evidence="1">
    <location>
        <begin position="753"/>
        <end position="762"/>
    </location>
</feature>
<name>A0AAN6GVQ4_9BASI</name>
<gene>
    <name evidence="3" type="ORF">OC846_000546</name>
</gene>
<protein>
    <recommendedName>
        <fullName evidence="2">GLTSCR protein conserved domain-containing protein</fullName>
    </recommendedName>
</protein>
<feature type="compositionally biased region" description="Low complexity" evidence="1">
    <location>
        <begin position="414"/>
        <end position="435"/>
    </location>
</feature>
<feature type="compositionally biased region" description="Low complexity" evidence="1">
    <location>
        <begin position="650"/>
        <end position="673"/>
    </location>
</feature>
<dbReference type="InterPro" id="IPR015671">
    <property type="entry name" value="GSCR1_dom"/>
</dbReference>
<dbReference type="EMBL" id="JAPDMZ010000006">
    <property type="protein sequence ID" value="KAK0557327.1"/>
    <property type="molecule type" value="Genomic_DNA"/>
</dbReference>
<feature type="domain" description="GLTSCR protein conserved" evidence="2">
    <location>
        <begin position="155"/>
        <end position="194"/>
    </location>
</feature>
<feature type="compositionally biased region" description="Polar residues" evidence="1">
    <location>
        <begin position="245"/>
        <end position="256"/>
    </location>
</feature>
<feature type="compositionally biased region" description="Low complexity" evidence="1">
    <location>
        <begin position="682"/>
        <end position="695"/>
    </location>
</feature>
<accession>A0AAN6GVQ4</accession>
<dbReference type="Pfam" id="PF15249">
    <property type="entry name" value="GLTSCR1"/>
    <property type="match status" value="1"/>
</dbReference>
<feature type="compositionally biased region" description="Basic and acidic residues" evidence="1">
    <location>
        <begin position="214"/>
        <end position="236"/>
    </location>
</feature>
<feature type="compositionally biased region" description="Low complexity" evidence="1">
    <location>
        <begin position="48"/>
        <end position="60"/>
    </location>
</feature>
<feature type="compositionally biased region" description="Polar residues" evidence="1">
    <location>
        <begin position="27"/>
        <end position="47"/>
    </location>
</feature>
<comment type="caution">
    <text evidence="3">The sequence shown here is derived from an EMBL/GenBank/DDBJ whole genome shotgun (WGS) entry which is preliminary data.</text>
</comment>
<dbReference type="Proteomes" id="UP001176517">
    <property type="component" value="Unassembled WGS sequence"/>
</dbReference>
<organism evidence="3 4">
    <name type="scientific">Tilletia horrida</name>
    <dbReference type="NCBI Taxonomy" id="155126"/>
    <lineage>
        <taxon>Eukaryota</taxon>
        <taxon>Fungi</taxon>
        <taxon>Dikarya</taxon>
        <taxon>Basidiomycota</taxon>
        <taxon>Ustilaginomycotina</taxon>
        <taxon>Exobasidiomycetes</taxon>
        <taxon>Tilletiales</taxon>
        <taxon>Tilletiaceae</taxon>
        <taxon>Tilletia</taxon>
    </lineage>
</organism>
<feature type="region of interest" description="Disordered" evidence="1">
    <location>
        <begin position="640"/>
        <end position="762"/>
    </location>
</feature>
<feature type="compositionally biased region" description="Polar residues" evidence="1">
    <location>
        <begin position="696"/>
        <end position="738"/>
    </location>
</feature>
<feature type="region of interest" description="Disordered" evidence="1">
    <location>
        <begin position="578"/>
        <end position="601"/>
    </location>
</feature>
<feature type="region of interest" description="Disordered" evidence="1">
    <location>
        <begin position="1"/>
        <end position="69"/>
    </location>
</feature>
<feature type="compositionally biased region" description="Polar residues" evidence="1">
    <location>
        <begin position="436"/>
        <end position="451"/>
    </location>
</feature>
<sequence>MADGAGPPASRPPPPPSSASQHGVVVTSVSGSNATNQQQNEFSAQNLSGASTSAGASSSSVAQGLPALNNPYLSSSASSSQANGASGLGQGALEASVPSSSAATLGSVPAVKTEALSFDRIEGDNTEARKVQTSLAYIDPAAIRARIDAALQRNQASALKPDYWTPFTSTQDIINRLLPYHVWNVSDDDLRWALAPSADDLELRQTLRARAEAAKTRAALEGKGKGKAKMEDEEHQLPAADGDEQSSSLSAPGSQKEQTHVAKKRRLTRGSISKDPSYIAKSTDPPDIDQELDEEQLVFGGACAFPSLPKAMSFYWAGLSLQHRIQEVCVQADGGLPPRDVATSLSADSADEGDTLVAPAQNFNVSLEYLERLAYEDEKSEYLKLSAEYRTAKARIDALYRTMAAAAAPPPANRAPHNHAQAQQYRSPAPASRASTSGHSTPVNQQHLNQSHVPSGTINPTIPTTPIPLLIPLGNLTQLLSMNINPEPASNIAAAFRKVLAEKPHLAQSPHSLMLAAERIARNARTRRAQITSSLGSVTPSTLDPRVQAELDELDSLSVSPRSAPQEQVEASLLTGISISNASSPPNGQAGAPSTQKVPGPDEFALPSTVMLHISVVLAKLTATQLSALAALMTSLQNQAQAQTRPPGTPNAAPAAPNQNQQQQRPSSYPQQATPQAKSEPQQHYQQPQTPTQPQAATMSTSSQAQTQLRYPTANQAQRVTQATPPHQTSSLSGSAAQVPSPMKREQDQQGPLPNPGPGPTT</sequence>
<evidence type="ECO:0000313" key="3">
    <source>
        <dbReference type="EMBL" id="KAK0557327.1"/>
    </source>
</evidence>
<feature type="compositionally biased region" description="Polar residues" evidence="1">
    <location>
        <begin position="578"/>
        <end position="597"/>
    </location>
</feature>
<evidence type="ECO:0000313" key="4">
    <source>
        <dbReference type="Proteomes" id="UP001176517"/>
    </source>
</evidence>